<protein>
    <submittedName>
        <fullName evidence="3">Uncharacterized protein</fullName>
    </submittedName>
</protein>
<dbReference type="RefSeq" id="WP_187705909.1">
    <property type="nucleotide sequence ID" value="NZ_CP060822.1"/>
</dbReference>
<keyword evidence="1" id="KW-0175">Coiled coil</keyword>
<feature type="transmembrane region" description="Helical" evidence="2">
    <location>
        <begin position="37"/>
        <end position="57"/>
    </location>
</feature>
<keyword evidence="2" id="KW-0812">Transmembrane</keyword>
<feature type="coiled-coil region" evidence="1">
    <location>
        <begin position="260"/>
        <end position="287"/>
    </location>
</feature>
<accession>A0A7H0EZN8</accession>
<dbReference type="KEGG" id="ccur:IAR63_15665"/>
<keyword evidence="4" id="KW-1185">Reference proteome</keyword>
<evidence type="ECO:0000256" key="1">
    <source>
        <dbReference type="SAM" id="Coils"/>
    </source>
</evidence>
<keyword evidence="2" id="KW-1133">Transmembrane helix</keyword>
<proteinExistence type="predicted"/>
<sequence length="367" mass="42170">MTSTMTSMRNFKIWYLGGIVLSIVLTFIAHFNQNNELSPLILVFGVGHVFILAIMGFRIQKSKDRAAAGLRVQTSGYLHTLIGFSAALFQLDPENLLETIVVPLSYALFTSIVGWCLGGELVNEFHEQSGDPITNESEKLAQEFRNFADSLTVIHRRYAQEISNASESFQDHLQRVAVAYERMLDTYELQLNRLNKKHSELSEQLETSQQKFIDTQSRYYQKHSELSEQLETSQQRFIDNQNRYYLQMENAIEAQLSRLIAKHSELYNQLDNQLETSQQRFVDSQNRCYVQMEGAINYFTSILSGEKISYFASSFASLNEQTNFASQSMEKVAISSKNVSRYLDNSKVLIEELENLLNLISSYRRTS</sequence>
<dbReference type="Proteomes" id="UP000516013">
    <property type="component" value="Chromosome"/>
</dbReference>
<evidence type="ECO:0000313" key="3">
    <source>
        <dbReference type="EMBL" id="QNP29254.1"/>
    </source>
</evidence>
<organism evidence="3 4">
    <name type="scientific">Cylindrospermopsis curvispora GIHE-G1</name>
    <dbReference type="NCBI Taxonomy" id="2666332"/>
    <lineage>
        <taxon>Bacteria</taxon>
        <taxon>Bacillati</taxon>
        <taxon>Cyanobacteriota</taxon>
        <taxon>Cyanophyceae</taxon>
        <taxon>Nostocales</taxon>
        <taxon>Aphanizomenonaceae</taxon>
        <taxon>Cylindrospermopsis</taxon>
    </lineage>
</organism>
<dbReference type="AlphaFoldDB" id="A0A7H0EZN8"/>
<reference evidence="3 4" key="1">
    <citation type="submission" date="2020-08" db="EMBL/GenBank/DDBJ databases">
        <title>Complete genome sequence of Raphidiopsis curvispora isolated from drinking water reservoir in South Korea.</title>
        <authorList>
            <person name="Jeong J."/>
        </authorList>
    </citation>
    <scope>NUCLEOTIDE SEQUENCE [LARGE SCALE GENOMIC DNA]</scope>
    <source>
        <strain evidence="3 4">GIHE-G1</strain>
    </source>
</reference>
<dbReference type="EMBL" id="CP060822">
    <property type="protein sequence ID" value="QNP29254.1"/>
    <property type="molecule type" value="Genomic_DNA"/>
</dbReference>
<gene>
    <name evidence="3" type="ORF">IAR63_15665</name>
</gene>
<feature type="coiled-coil region" evidence="1">
    <location>
        <begin position="177"/>
        <end position="211"/>
    </location>
</feature>
<keyword evidence="2" id="KW-0472">Membrane</keyword>
<evidence type="ECO:0000313" key="4">
    <source>
        <dbReference type="Proteomes" id="UP000516013"/>
    </source>
</evidence>
<name>A0A7H0EZN8_9CYAN</name>
<feature type="transmembrane region" description="Helical" evidence="2">
    <location>
        <begin position="12"/>
        <end position="31"/>
    </location>
</feature>
<evidence type="ECO:0000256" key="2">
    <source>
        <dbReference type="SAM" id="Phobius"/>
    </source>
</evidence>